<dbReference type="EC" id="2.6.1.-" evidence="7"/>
<dbReference type="GO" id="GO:0004069">
    <property type="term" value="F:L-aspartate:2-oxoglutarate aminotransferase activity"/>
    <property type="evidence" value="ECO:0007669"/>
    <property type="project" value="UniProtKB-EC"/>
</dbReference>
<dbReference type="InterPro" id="IPR015421">
    <property type="entry name" value="PyrdxlP-dep_Trfase_major"/>
</dbReference>
<dbReference type="GO" id="GO:0030170">
    <property type="term" value="F:pyridoxal phosphate binding"/>
    <property type="evidence" value="ECO:0007669"/>
    <property type="project" value="InterPro"/>
</dbReference>
<organism evidence="9 10">
    <name type="scientific">Rhodoplanes roseus</name>
    <dbReference type="NCBI Taxonomy" id="29409"/>
    <lineage>
        <taxon>Bacteria</taxon>
        <taxon>Pseudomonadati</taxon>
        <taxon>Pseudomonadota</taxon>
        <taxon>Alphaproteobacteria</taxon>
        <taxon>Hyphomicrobiales</taxon>
        <taxon>Nitrobacteraceae</taxon>
        <taxon>Rhodoplanes</taxon>
    </lineage>
</organism>
<comment type="cofactor">
    <cofactor evidence="1 7">
        <name>pyridoxal 5'-phosphate</name>
        <dbReference type="ChEBI" id="CHEBI:597326"/>
    </cofactor>
</comment>
<comment type="catalytic activity">
    <reaction evidence="6">
        <text>L-aspartate + 2-oxoglutarate = oxaloacetate + L-glutamate</text>
        <dbReference type="Rhea" id="RHEA:21824"/>
        <dbReference type="ChEBI" id="CHEBI:16452"/>
        <dbReference type="ChEBI" id="CHEBI:16810"/>
        <dbReference type="ChEBI" id="CHEBI:29985"/>
        <dbReference type="ChEBI" id="CHEBI:29991"/>
        <dbReference type="EC" id="2.6.1.1"/>
    </reaction>
</comment>
<dbReference type="Pfam" id="PF00155">
    <property type="entry name" value="Aminotran_1_2"/>
    <property type="match status" value="1"/>
</dbReference>
<dbReference type="InterPro" id="IPR015422">
    <property type="entry name" value="PyrdxlP-dep_Trfase_small"/>
</dbReference>
<evidence type="ECO:0000256" key="4">
    <source>
        <dbReference type="ARBA" id="ARBA00022679"/>
    </source>
</evidence>
<dbReference type="RefSeq" id="WP_111418693.1">
    <property type="nucleotide sequence ID" value="NZ_NPEX01000043.1"/>
</dbReference>
<dbReference type="SUPFAM" id="SSF53383">
    <property type="entry name" value="PLP-dependent transferases"/>
    <property type="match status" value="1"/>
</dbReference>
<dbReference type="OrthoDB" id="9802328at2"/>
<accession>A0A327L3U9</accession>
<protein>
    <recommendedName>
        <fullName evidence="7">Aminotransferase</fullName>
        <ecNumber evidence="7">2.6.1.-</ecNumber>
    </recommendedName>
</protein>
<evidence type="ECO:0000256" key="3">
    <source>
        <dbReference type="ARBA" id="ARBA00022576"/>
    </source>
</evidence>
<evidence type="ECO:0000313" key="9">
    <source>
        <dbReference type="EMBL" id="RAI44503.1"/>
    </source>
</evidence>
<dbReference type="Gene3D" id="3.90.1150.10">
    <property type="entry name" value="Aspartate Aminotransferase, domain 1"/>
    <property type="match status" value="1"/>
</dbReference>
<dbReference type="Proteomes" id="UP000249130">
    <property type="component" value="Unassembled WGS sequence"/>
</dbReference>
<evidence type="ECO:0000256" key="1">
    <source>
        <dbReference type="ARBA" id="ARBA00001933"/>
    </source>
</evidence>
<dbReference type="NCBIfam" id="NF004870">
    <property type="entry name" value="PRK06225.1"/>
    <property type="match status" value="1"/>
</dbReference>
<reference evidence="9 10" key="1">
    <citation type="submission" date="2017-07" db="EMBL/GenBank/DDBJ databases">
        <title>Draft Genome Sequences of Select Purple Nonsulfur Bacteria.</title>
        <authorList>
            <person name="Lasarre B."/>
            <person name="Mckinlay J.B."/>
        </authorList>
    </citation>
    <scope>NUCLEOTIDE SEQUENCE [LARGE SCALE GENOMIC DNA]</scope>
    <source>
        <strain evidence="9 10">DSM 5909</strain>
    </source>
</reference>
<evidence type="ECO:0000259" key="8">
    <source>
        <dbReference type="Pfam" id="PF00155"/>
    </source>
</evidence>
<dbReference type="InterPro" id="IPR015424">
    <property type="entry name" value="PyrdxlP-dep_Trfase"/>
</dbReference>
<keyword evidence="10" id="KW-1185">Reference proteome</keyword>
<comment type="caution">
    <text evidence="9">The sequence shown here is derived from an EMBL/GenBank/DDBJ whole genome shotgun (WGS) entry which is preliminary data.</text>
</comment>
<evidence type="ECO:0000256" key="7">
    <source>
        <dbReference type="RuleBase" id="RU000481"/>
    </source>
</evidence>
<dbReference type="InterPro" id="IPR050596">
    <property type="entry name" value="AspAT/PAT-like"/>
</dbReference>
<evidence type="ECO:0000313" key="10">
    <source>
        <dbReference type="Proteomes" id="UP000249130"/>
    </source>
</evidence>
<name>A0A327L3U9_9BRAD</name>
<comment type="similarity">
    <text evidence="2 7">Belongs to the class-I pyridoxal-phosphate-dependent aminotransferase family.</text>
</comment>
<sequence length="376" mass="41248">MKDFERRNQHFDRLMSTPGLRWMGQNTNHYASHPAVRKALVDCIDGEAFHAYAPPVGLEELRDLVVRDLGLDGLSALITDGAVSGLYHVCGTLCGPGDQFVTTDPTWAWPMSFARAAGAEVIQIPIYGAEHGYRLDPERLRAVVTPRTKVIYIVDPNNPVGTCCTADEIAAIVDIARSVGAYLIHDCTYRDFAFEHHLAAKLYPERTVTVWSFSKWLGFAGLRMGALVTHPDLAEKLAAAPPNNLGSSILAQRGAIAGLKVKHEWFPAVLAAQRESQGRVRDVALSCGLHLPVFPSNGNFLVIECDQAGLRPEAICMAMAKRNIQIRHGGYHTKAFGDRFIKVSVSVPTEWVDEFCAALPEAVEEARGINETVAMF</sequence>
<dbReference type="PROSITE" id="PS00105">
    <property type="entry name" value="AA_TRANSFER_CLASS_1"/>
    <property type="match status" value="1"/>
</dbReference>
<dbReference type="Gene3D" id="3.40.640.10">
    <property type="entry name" value="Type I PLP-dependent aspartate aminotransferase-like (Major domain)"/>
    <property type="match status" value="1"/>
</dbReference>
<dbReference type="GO" id="GO:0006520">
    <property type="term" value="P:amino acid metabolic process"/>
    <property type="evidence" value="ECO:0007669"/>
    <property type="project" value="InterPro"/>
</dbReference>
<proteinExistence type="inferred from homology"/>
<evidence type="ECO:0000256" key="2">
    <source>
        <dbReference type="ARBA" id="ARBA00007441"/>
    </source>
</evidence>
<dbReference type="InterPro" id="IPR004839">
    <property type="entry name" value="Aminotransferase_I/II_large"/>
</dbReference>
<gene>
    <name evidence="9" type="ORF">CH341_08915</name>
</gene>
<keyword evidence="4 7" id="KW-0808">Transferase</keyword>
<dbReference type="CDD" id="cd00609">
    <property type="entry name" value="AAT_like"/>
    <property type="match status" value="1"/>
</dbReference>
<dbReference type="InterPro" id="IPR004838">
    <property type="entry name" value="NHTrfase_class1_PyrdxlP-BS"/>
</dbReference>
<keyword evidence="3 7" id="KW-0032">Aminotransferase</keyword>
<evidence type="ECO:0000256" key="5">
    <source>
        <dbReference type="ARBA" id="ARBA00022898"/>
    </source>
</evidence>
<dbReference type="PANTHER" id="PTHR46383">
    <property type="entry name" value="ASPARTATE AMINOTRANSFERASE"/>
    <property type="match status" value="1"/>
</dbReference>
<dbReference type="PANTHER" id="PTHR46383:SF1">
    <property type="entry name" value="ASPARTATE AMINOTRANSFERASE"/>
    <property type="match status" value="1"/>
</dbReference>
<dbReference type="AlphaFoldDB" id="A0A327L3U9"/>
<evidence type="ECO:0000256" key="6">
    <source>
        <dbReference type="ARBA" id="ARBA00049185"/>
    </source>
</evidence>
<dbReference type="EMBL" id="NPEX01000043">
    <property type="protein sequence ID" value="RAI44503.1"/>
    <property type="molecule type" value="Genomic_DNA"/>
</dbReference>
<keyword evidence="5" id="KW-0663">Pyridoxal phosphate</keyword>
<feature type="domain" description="Aminotransferase class I/classII large" evidence="8">
    <location>
        <begin position="23"/>
        <end position="359"/>
    </location>
</feature>